<protein>
    <submittedName>
        <fullName evidence="7">ATP synthase subunit I</fullName>
    </submittedName>
</protein>
<dbReference type="EMBL" id="JACOGK010000008">
    <property type="protein sequence ID" value="MBC3536451.1"/>
    <property type="molecule type" value="Genomic_DNA"/>
</dbReference>
<keyword evidence="2" id="KW-1003">Cell membrane</keyword>
<accession>A0ABR6VJS0</accession>
<evidence type="ECO:0000256" key="4">
    <source>
        <dbReference type="ARBA" id="ARBA00022989"/>
    </source>
</evidence>
<evidence type="ECO:0000256" key="5">
    <source>
        <dbReference type="ARBA" id="ARBA00023136"/>
    </source>
</evidence>
<dbReference type="RefSeq" id="WP_186502611.1">
    <property type="nucleotide sequence ID" value="NZ_JACOGK010000008.1"/>
</dbReference>
<feature type="transmembrane region" description="Helical" evidence="6">
    <location>
        <begin position="75"/>
        <end position="92"/>
    </location>
</feature>
<comment type="caution">
    <text evidence="7">The sequence shown here is derived from an EMBL/GenBank/DDBJ whole genome shotgun (WGS) entry which is preliminary data.</text>
</comment>
<keyword evidence="8" id="KW-1185">Reference proteome</keyword>
<feature type="transmembrane region" description="Helical" evidence="6">
    <location>
        <begin position="12"/>
        <end position="29"/>
    </location>
</feature>
<organism evidence="7 8">
    <name type="scientific">Megasphaera hominis</name>
    <dbReference type="NCBI Taxonomy" id="159836"/>
    <lineage>
        <taxon>Bacteria</taxon>
        <taxon>Bacillati</taxon>
        <taxon>Bacillota</taxon>
        <taxon>Negativicutes</taxon>
        <taxon>Veillonellales</taxon>
        <taxon>Veillonellaceae</taxon>
        <taxon>Megasphaera</taxon>
    </lineage>
</organism>
<evidence type="ECO:0000256" key="6">
    <source>
        <dbReference type="SAM" id="Phobius"/>
    </source>
</evidence>
<dbReference type="PROSITE" id="PS51257">
    <property type="entry name" value="PROKAR_LIPOPROTEIN"/>
    <property type="match status" value="1"/>
</dbReference>
<evidence type="ECO:0000313" key="7">
    <source>
        <dbReference type="EMBL" id="MBC3536451.1"/>
    </source>
</evidence>
<feature type="transmembrane region" description="Helical" evidence="6">
    <location>
        <begin position="35"/>
        <end position="54"/>
    </location>
</feature>
<evidence type="ECO:0000256" key="3">
    <source>
        <dbReference type="ARBA" id="ARBA00022692"/>
    </source>
</evidence>
<sequence>MEDFVRYVKRTLVQLAGLAFFVTACLVLVGKGQYVSGWLIGCGLNLLYFIMLCSRSVKALKLDPAKAAAVIRGGSALRILMIVLMFIVILQFPAINYWAALAGILTYRILIYAQAIYTALSHGKNK</sequence>
<keyword evidence="3 6" id="KW-0812">Transmembrane</keyword>
<proteinExistence type="predicted"/>
<comment type="subcellular location">
    <subcellularLocation>
        <location evidence="1">Cell membrane</location>
        <topology evidence="1">Multi-pass membrane protein</topology>
    </subcellularLocation>
</comment>
<keyword evidence="5 6" id="KW-0472">Membrane</keyword>
<evidence type="ECO:0000256" key="1">
    <source>
        <dbReference type="ARBA" id="ARBA00004651"/>
    </source>
</evidence>
<dbReference type="Pfam" id="PF03899">
    <property type="entry name" value="ATP-synt_I"/>
    <property type="match status" value="1"/>
</dbReference>
<feature type="transmembrane region" description="Helical" evidence="6">
    <location>
        <begin position="98"/>
        <end position="120"/>
    </location>
</feature>
<keyword evidence="4 6" id="KW-1133">Transmembrane helix</keyword>
<name>A0ABR6VJS0_9FIRM</name>
<evidence type="ECO:0000256" key="2">
    <source>
        <dbReference type="ARBA" id="ARBA00022475"/>
    </source>
</evidence>
<dbReference type="InterPro" id="IPR005598">
    <property type="entry name" value="ATP_synth_I"/>
</dbReference>
<evidence type="ECO:0000313" key="8">
    <source>
        <dbReference type="Proteomes" id="UP000606870"/>
    </source>
</evidence>
<dbReference type="Proteomes" id="UP000606870">
    <property type="component" value="Unassembled WGS sequence"/>
</dbReference>
<gene>
    <name evidence="7" type="ORF">H8J70_04200</name>
</gene>
<reference evidence="7 8" key="1">
    <citation type="submission" date="2020-08" db="EMBL/GenBank/DDBJ databases">
        <authorList>
            <person name="Liu C."/>
            <person name="Sun Q."/>
        </authorList>
    </citation>
    <scope>NUCLEOTIDE SEQUENCE [LARGE SCALE GENOMIC DNA]</scope>
    <source>
        <strain evidence="7 8">NSJ-59</strain>
    </source>
</reference>